<keyword evidence="3" id="KW-1185">Reference proteome</keyword>
<evidence type="ECO:0000313" key="3">
    <source>
        <dbReference type="Proteomes" id="UP000322080"/>
    </source>
</evidence>
<dbReference type="SUPFAM" id="SSF54427">
    <property type="entry name" value="NTF2-like"/>
    <property type="match status" value="1"/>
</dbReference>
<gene>
    <name evidence="2" type="ORF">FVF75_03335</name>
</gene>
<dbReference type="InterPro" id="IPR037401">
    <property type="entry name" value="SnoaL-like"/>
</dbReference>
<accession>A0A5D0RQE7</accession>
<evidence type="ECO:0000259" key="1">
    <source>
        <dbReference type="Pfam" id="PF13577"/>
    </source>
</evidence>
<evidence type="ECO:0000313" key="2">
    <source>
        <dbReference type="EMBL" id="TYB83226.1"/>
    </source>
</evidence>
<protein>
    <submittedName>
        <fullName evidence="2">Nuclear transport factor 2 family protein</fullName>
    </submittedName>
</protein>
<dbReference type="CDD" id="cd00531">
    <property type="entry name" value="NTF2_like"/>
    <property type="match status" value="1"/>
</dbReference>
<comment type="caution">
    <text evidence="2">The sequence shown here is derived from an EMBL/GenBank/DDBJ whole genome shotgun (WGS) entry which is preliminary data.</text>
</comment>
<dbReference type="Pfam" id="PF13577">
    <property type="entry name" value="SnoaL_4"/>
    <property type="match status" value="1"/>
</dbReference>
<feature type="domain" description="SnoaL-like" evidence="1">
    <location>
        <begin position="11"/>
        <end position="133"/>
    </location>
</feature>
<organism evidence="2 3">
    <name type="scientific">Maritimibacter fusiformis</name>
    <dbReference type="NCBI Taxonomy" id="2603819"/>
    <lineage>
        <taxon>Bacteria</taxon>
        <taxon>Pseudomonadati</taxon>
        <taxon>Pseudomonadota</taxon>
        <taxon>Alphaproteobacteria</taxon>
        <taxon>Rhodobacterales</taxon>
        <taxon>Roseobacteraceae</taxon>
        <taxon>Maritimibacter</taxon>
    </lineage>
</organism>
<name>A0A5D0RQE7_9RHOB</name>
<dbReference type="Gene3D" id="3.10.450.50">
    <property type="match status" value="1"/>
</dbReference>
<dbReference type="InterPro" id="IPR032710">
    <property type="entry name" value="NTF2-like_dom_sf"/>
</dbReference>
<dbReference type="Proteomes" id="UP000322080">
    <property type="component" value="Unassembled WGS sequence"/>
</dbReference>
<reference evidence="2 3" key="1">
    <citation type="submission" date="2019-08" db="EMBL/GenBank/DDBJ databases">
        <title>Identification of a novel species of the genus Boseongicola.</title>
        <authorList>
            <person name="Zhang X.-Q."/>
        </authorList>
    </citation>
    <scope>NUCLEOTIDE SEQUENCE [LARGE SCALE GENOMIC DNA]</scope>
    <source>
        <strain evidence="2 3">HY14</strain>
    </source>
</reference>
<sequence>MSGIAEPDAATLASEAALRALVTAYSRAVDRRDFALMRSLYDDEAHECHGTAFDGGPDAYIEFLRRATAAYEATVHYVTQTSFAIDGDHAEGEVHKINYHRTPGPEAEEIVTGSRSHDHYIRRGGRWRFLSRTVTLDWARRTPVDREAYGDPAAQSPLGRAGADDPSYRILAAFGRFEATDIKESKA</sequence>
<dbReference type="AlphaFoldDB" id="A0A5D0RQE7"/>
<dbReference type="RefSeq" id="WP_148376316.1">
    <property type="nucleotide sequence ID" value="NZ_VSIY01000003.1"/>
</dbReference>
<dbReference type="EMBL" id="VSIY01000003">
    <property type="protein sequence ID" value="TYB83226.1"/>
    <property type="molecule type" value="Genomic_DNA"/>
</dbReference>
<proteinExistence type="predicted"/>